<proteinExistence type="predicted"/>
<comment type="caution">
    <text evidence="1">The sequence shown here is derived from an EMBL/GenBank/DDBJ whole genome shotgun (WGS) entry which is preliminary data.</text>
</comment>
<dbReference type="EMBL" id="JFBM01000030">
    <property type="protein sequence ID" value="KFU77768.1"/>
    <property type="molecule type" value="Genomic_DNA"/>
</dbReference>
<dbReference type="AlphaFoldDB" id="A0A2P2FM14"/>
<evidence type="ECO:0000313" key="1">
    <source>
        <dbReference type="EMBL" id="KFU77768.1"/>
    </source>
</evidence>
<organism evidence="1 2">
    <name type="scientific">Amycolatopsis lurida NRRL 2430</name>
    <dbReference type="NCBI Taxonomy" id="1460371"/>
    <lineage>
        <taxon>Bacteria</taxon>
        <taxon>Bacillati</taxon>
        <taxon>Actinomycetota</taxon>
        <taxon>Actinomycetes</taxon>
        <taxon>Pseudonocardiales</taxon>
        <taxon>Pseudonocardiaceae</taxon>
        <taxon>Amycolatopsis</taxon>
    </lineage>
</organism>
<accession>A0A2P2FM14</accession>
<name>A0A2P2FM14_AMYLU</name>
<sequence>MKFTSTRYPALTVHDLGVTFVDGEAEVTDKATADALRKLPSEVGVRAAGGRPPKDGPDS</sequence>
<gene>
    <name evidence="1" type="ORF">BB31_29315</name>
</gene>
<dbReference type="Proteomes" id="UP000256220">
    <property type="component" value="Unassembled WGS sequence"/>
</dbReference>
<reference evidence="1 2" key="1">
    <citation type="journal article" date="2014" name="Genome Announc.">
        <title>Draft Genome Sequence of Amycolatopsis lurida NRRL 2430, Producer of the Glycopeptide Family Antibiotic Ristocetin.</title>
        <authorList>
            <person name="Kwun M.J."/>
            <person name="Hong H.J."/>
        </authorList>
    </citation>
    <scope>NUCLEOTIDE SEQUENCE [LARGE SCALE GENOMIC DNA]</scope>
    <source>
        <strain evidence="1 2">NRRL 2430</strain>
    </source>
</reference>
<keyword evidence="2" id="KW-1185">Reference proteome</keyword>
<evidence type="ECO:0000313" key="2">
    <source>
        <dbReference type="Proteomes" id="UP000256220"/>
    </source>
</evidence>
<dbReference type="RefSeq" id="WP_034317539.1">
    <property type="nucleotide sequence ID" value="NZ_JFBM01000030.1"/>
</dbReference>
<protein>
    <submittedName>
        <fullName evidence="1">Uncharacterized protein</fullName>
    </submittedName>
</protein>